<accession>A0ABD2AM61</accession>
<dbReference type="AlphaFoldDB" id="A0ABD2AM61"/>
<evidence type="ECO:0000313" key="1">
    <source>
        <dbReference type="EMBL" id="KAL2721708.1"/>
    </source>
</evidence>
<reference evidence="1 2" key="1">
    <citation type="journal article" date="2024" name="Ann. Entomol. Soc. Am.">
        <title>Genomic analyses of the southern and eastern yellowjacket wasps (Hymenoptera: Vespidae) reveal evolutionary signatures of social life.</title>
        <authorList>
            <person name="Catto M.A."/>
            <person name="Caine P.B."/>
            <person name="Orr S.E."/>
            <person name="Hunt B.G."/>
            <person name="Goodisman M.A.D."/>
        </authorList>
    </citation>
    <scope>NUCLEOTIDE SEQUENCE [LARGE SCALE GENOMIC DNA]</scope>
    <source>
        <strain evidence="1">232</strain>
        <tissue evidence="1">Head and thorax</tissue>
    </source>
</reference>
<sequence>VGYVSTKINFSLTLTVTKSVFFRTPTNLYLEWAVLGSCDDNKIKSLINFDFYWFSLTLYSDKYTSQFSQYAFSTKLNCEVGILGFKRRQQSRVFDRILQILVQLCFGLRRVNLEIFAGCHSSEH</sequence>
<name>A0ABD2AM61_VESMC</name>
<protein>
    <submittedName>
        <fullName evidence="1">Uncharacterized protein</fullName>
    </submittedName>
</protein>
<proteinExistence type="predicted"/>
<dbReference type="EMBL" id="JAYRBN010000116">
    <property type="protein sequence ID" value="KAL2721708.1"/>
    <property type="molecule type" value="Genomic_DNA"/>
</dbReference>
<dbReference type="Proteomes" id="UP001607303">
    <property type="component" value="Unassembled WGS sequence"/>
</dbReference>
<feature type="non-terminal residue" evidence="1">
    <location>
        <position position="1"/>
    </location>
</feature>
<gene>
    <name evidence="1" type="ORF">V1477_020528</name>
</gene>
<evidence type="ECO:0000313" key="2">
    <source>
        <dbReference type="Proteomes" id="UP001607303"/>
    </source>
</evidence>
<keyword evidence="2" id="KW-1185">Reference proteome</keyword>
<comment type="caution">
    <text evidence="1">The sequence shown here is derived from an EMBL/GenBank/DDBJ whole genome shotgun (WGS) entry which is preliminary data.</text>
</comment>
<organism evidence="1 2">
    <name type="scientific">Vespula maculifrons</name>
    <name type="common">Eastern yellow jacket</name>
    <name type="synonym">Wasp</name>
    <dbReference type="NCBI Taxonomy" id="7453"/>
    <lineage>
        <taxon>Eukaryota</taxon>
        <taxon>Metazoa</taxon>
        <taxon>Ecdysozoa</taxon>
        <taxon>Arthropoda</taxon>
        <taxon>Hexapoda</taxon>
        <taxon>Insecta</taxon>
        <taxon>Pterygota</taxon>
        <taxon>Neoptera</taxon>
        <taxon>Endopterygota</taxon>
        <taxon>Hymenoptera</taxon>
        <taxon>Apocrita</taxon>
        <taxon>Aculeata</taxon>
        <taxon>Vespoidea</taxon>
        <taxon>Vespidae</taxon>
        <taxon>Vespinae</taxon>
        <taxon>Vespula</taxon>
    </lineage>
</organism>